<feature type="region of interest" description="Disordered" evidence="1">
    <location>
        <begin position="1"/>
        <end position="34"/>
    </location>
</feature>
<evidence type="ECO:0000313" key="2">
    <source>
        <dbReference type="EMBL" id="KAK4734066.1"/>
    </source>
</evidence>
<organism evidence="2 3">
    <name type="scientific">Solanum pinnatisectum</name>
    <name type="common">tansyleaf nightshade</name>
    <dbReference type="NCBI Taxonomy" id="50273"/>
    <lineage>
        <taxon>Eukaryota</taxon>
        <taxon>Viridiplantae</taxon>
        <taxon>Streptophyta</taxon>
        <taxon>Embryophyta</taxon>
        <taxon>Tracheophyta</taxon>
        <taxon>Spermatophyta</taxon>
        <taxon>Magnoliopsida</taxon>
        <taxon>eudicotyledons</taxon>
        <taxon>Gunneridae</taxon>
        <taxon>Pentapetalae</taxon>
        <taxon>asterids</taxon>
        <taxon>lamiids</taxon>
        <taxon>Solanales</taxon>
        <taxon>Solanaceae</taxon>
        <taxon>Solanoideae</taxon>
        <taxon>Solaneae</taxon>
        <taxon>Solanum</taxon>
    </lineage>
</organism>
<reference evidence="2 3" key="1">
    <citation type="submission" date="2023-10" db="EMBL/GenBank/DDBJ databases">
        <title>Genome-Wide Identification Analysis in wild type Solanum Pinnatisectum Reveals Some Genes Defensing Phytophthora Infestans.</title>
        <authorList>
            <person name="Sun C."/>
        </authorList>
    </citation>
    <scope>NUCLEOTIDE SEQUENCE [LARGE SCALE GENOMIC DNA]</scope>
    <source>
        <strain evidence="2">LQN</strain>
        <tissue evidence="2">Leaf</tissue>
    </source>
</reference>
<dbReference type="Proteomes" id="UP001311915">
    <property type="component" value="Unassembled WGS sequence"/>
</dbReference>
<dbReference type="EMBL" id="JAWPEI010000002">
    <property type="protein sequence ID" value="KAK4734066.1"/>
    <property type="molecule type" value="Genomic_DNA"/>
</dbReference>
<keyword evidence="3" id="KW-1185">Reference proteome</keyword>
<comment type="caution">
    <text evidence="2">The sequence shown here is derived from an EMBL/GenBank/DDBJ whole genome shotgun (WGS) entry which is preliminary data.</text>
</comment>
<evidence type="ECO:0000256" key="1">
    <source>
        <dbReference type="SAM" id="MobiDB-lite"/>
    </source>
</evidence>
<name>A0AAV9M7P6_9SOLN</name>
<protein>
    <submittedName>
        <fullName evidence="2">Uncharacterized protein</fullName>
    </submittedName>
</protein>
<gene>
    <name evidence="2" type="ORF">R3W88_008327</name>
</gene>
<feature type="compositionally biased region" description="Basic and acidic residues" evidence="1">
    <location>
        <begin position="25"/>
        <end position="34"/>
    </location>
</feature>
<evidence type="ECO:0000313" key="3">
    <source>
        <dbReference type="Proteomes" id="UP001311915"/>
    </source>
</evidence>
<accession>A0AAV9M7P6</accession>
<feature type="compositionally biased region" description="Basic residues" evidence="1">
    <location>
        <begin position="1"/>
        <end position="10"/>
    </location>
</feature>
<proteinExistence type="predicted"/>
<sequence length="104" mass="12115">MTKRFSRMLKRGQTLQRSGPQKVTENSREQVSHKCGNPDHFIKFCPLWALEHKISNPEKGKDVKNEKYIPTNRKMTNQEADISMKKAFTAIGNLSEEEYKDEET</sequence>
<dbReference type="Gene3D" id="4.10.60.10">
    <property type="entry name" value="Zinc finger, CCHC-type"/>
    <property type="match status" value="1"/>
</dbReference>
<dbReference type="AlphaFoldDB" id="A0AAV9M7P6"/>
<feature type="compositionally biased region" description="Polar residues" evidence="1">
    <location>
        <begin position="13"/>
        <end position="24"/>
    </location>
</feature>